<name>A0ABQ1K0U9_9FLAO</name>
<dbReference type="Gene3D" id="3.10.450.410">
    <property type="match status" value="1"/>
</dbReference>
<reference evidence="2" key="1">
    <citation type="journal article" date="2019" name="Int. J. Syst. Evol. Microbiol.">
        <title>The Global Catalogue of Microorganisms (GCM) 10K type strain sequencing project: providing services to taxonomists for standard genome sequencing and annotation.</title>
        <authorList>
            <consortium name="The Broad Institute Genomics Platform"/>
            <consortium name="The Broad Institute Genome Sequencing Center for Infectious Disease"/>
            <person name="Wu L."/>
            <person name="Ma J."/>
        </authorList>
    </citation>
    <scope>NUCLEOTIDE SEQUENCE [LARGE SCALE GENOMIC DNA]</scope>
    <source>
        <strain evidence="2">CGMCC 1.15461</strain>
    </source>
</reference>
<evidence type="ECO:0008006" key="3">
    <source>
        <dbReference type="Google" id="ProtNLM"/>
    </source>
</evidence>
<accession>A0ABQ1K0U9</accession>
<evidence type="ECO:0000313" key="1">
    <source>
        <dbReference type="EMBL" id="GGB84505.1"/>
    </source>
</evidence>
<proteinExistence type="predicted"/>
<dbReference type="Proteomes" id="UP000615760">
    <property type="component" value="Unassembled WGS sequence"/>
</dbReference>
<keyword evidence="2" id="KW-1185">Reference proteome</keyword>
<evidence type="ECO:0000313" key="2">
    <source>
        <dbReference type="Proteomes" id="UP000615760"/>
    </source>
</evidence>
<dbReference type="PROSITE" id="PS51257">
    <property type="entry name" value="PROKAR_LIPOPROTEIN"/>
    <property type="match status" value="1"/>
</dbReference>
<organism evidence="1 2">
    <name type="scientific">Flavobacterium suaedae</name>
    <dbReference type="NCBI Taxonomy" id="1767027"/>
    <lineage>
        <taxon>Bacteria</taxon>
        <taxon>Pseudomonadati</taxon>
        <taxon>Bacteroidota</taxon>
        <taxon>Flavobacteriia</taxon>
        <taxon>Flavobacteriales</taxon>
        <taxon>Flavobacteriaceae</taxon>
        <taxon>Flavobacterium</taxon>
    </lineage>
</organism>
<protein>
    <recommendedName>
        <fullName evidence="3">DUF4348 domain-containing protein</fullName>
    </recommendedName>
</protein>
<dbReference type="RefSeq" id="WP_188621716.1">
    <property type="nucleotide sequence ID" value="NZ_BMJE01000007.1"/>
</dbReference>
<sequence>MKNHILLFLVSCVVVFISCKGNSQKEQEELFCNPEFDVFFEKFANDSLYQKNHVTFPLKLYYIENEMNGTTSEVMEYVSERNFRHFLNMKRDEQKKVEKEGVKYYSNEITKTIERVEDTMNCIYNSGIRNINYRFMYKDNCWHLFAIVDDHTYAPNPFNQSKISNY</sequence>
<dbReference type="EMBL" id="BMJE01000007">
    <property type="protein sequence ID" value="GGB84505.1"/>
    <property type="molecule type" value="Genomic_DNA"/>
</dbReference>
<gene>
    <name evidence="1" type="ORF">GCM10007424_25680</name>
</gene>
<comment type="caution">
    <text evidence="1">The sequence shown here is derived from an EMBL/GenBank/DDBJ whole genome shotgun (WGS) entry which is preliminary data.</text>
</comment>